<dbReference type="PROSITE" id="PS51257">
    <property type="entry name" value="PROKAR_LIPOPROTEIN"/>
    <property type="match status" value="1"/>
</dbReference>
<dbReference type="Proteomes" id="UP001500827">
    <property type="component" value="Unassembled WGS sequence"/>
</dbReference>
<keyword evidence="4" id="KW-1185">Reference proteome</keyword>
<name>A0ABP7KSI7_9SPHN</name>
<evidence type="ECO:0000256" key="1">
    <source>
        <dbReference type="SAM" id="SignalP"/>
    </source>
</evidence>
<organism evidence="3 4">
    <name type="scientific">Sphingomonas limnosediminicola</name>
    <dbReference type="NCBI Taxonomy" id="940133"/>
    <lineage>
        <taxon>Bacteria</taxon>
        <taxon>Pseudomonadati</taxon>
        <taxon>Pseudomonadota</taxon>
        <taxon>Alphaproteobacteria</taxon>
        <taxon>Sphingomonadales</taxon>
        <taxon>Sphingomonadaceae</taxon>
        <taxon>Sphingomonas</taxon>
    </lineage>
</organism>
<dbReference type="Pfam" id="PF13628">
    <property type="entry name" value="DUF4142"/>
    <property type="match status" value="1"/>
</dbReference>
<evidence type="ECO:0000259" key="2">
    <source>
        <dbReference type="Pfam" id="PF13628"/>
    </source>
</evidence>
<evidence type="ECO:0000313" key="3">
    <source>
        <dbReference type="EMBL" id="GAA3886897.1"/>
    </source>
</evidence>
<dbReference type="PANTHER" id="PTHR38593">
    <property type="entry name" value="BLR2558 PROTEIN"/>
    <property type="match status" value="1"/>
</dbReference>
<feature type="chain" id="PRO_5046887202" evidence="1">
    <location>
        <begin position="18"/>
        <end position="194"/>
    </location>
</feature>
<feature type="domain" description="DUF4142" evidence="2">
    <location>
        <begin position="56"/>
        <end position="193"/>
    </location>
</feature>
<reference evidence="4" key="1">
    <citation type="journal article" date="2019" name="Int. J. Syst. Evol. Microbiol.">
        <title>The Global Catalogue of Microorganisms (GCM) 10K type strain sequencing project: providing services to taxonomists for standard genome sequencing and annotation.</title>
        <authorList>
            <consortium name="The Broad Institute Genomics Platform"/>
            <consortium name="The Broad Institute Genome Sequencing Center for Infectious Disease"/>
            <person name="Wu L."/>
            <person name="Ma J."/>
        </authorList>
    </citation>
    <scope>NUCLEOTIDE SEQUENCE [LARGE SCALE GENOMIC DNA]</scope>
    <source>
        <strain evidence="4">JCM 17543</strain>
    </source>
</reference>
<keyword evidence="1" id="KW-0732">Signal</keyword>
<accession>A0ABP7KSI7</accession>
<dbReference type="EMBL" id="BAABBM010000001">
    <property type="protein sequence ID" value="GAA3886897.1"/>
    <property type="molecule type" value="Genomic_DNA"/>
</dbReference>
<dbReference type="PANTHER" id="PTHR38593:SF1">
    <property type="entry name" value="BLR2558 PROTEIN"/>
    <property type="match status" value="1"/>
</dbReference>
<dbReference type="InterPro" id="IPR012347">
    <property type="entry name" value="Ferritin-like"/>
</dbReference>
<feature type="signal peptide" evidence="1">
    <location>
        <begin position="1"/>
        <end position="17"/>
    </location>
</feature>
<proteinExistence type="predicted"/>
<dbReference type="RefSeq" id="WP_344697880.1">
    <property type="nucleotide sequence ID" value="NZ_BAABBM010000001.1"/>
</dbReference>
<gene>
    <name evidence="3" type="ORF">GCM10022276_02530</name>
</gene>
<sequence length="194" mass="19616">MTSKFAIALSASVLALAACGKKDTTATDNSAVENTMAVDNSLGGNAAETIAPLPNSAQGFANTAAASDKFEIESSKLAATNGQSAAVKAFATKMITAHEGSTAKLKTTVAGLSPVVTPDDTLSATQQQDLDNLKGLNGTAFDTAYAAAQVKAHEDALAALKAYSSAGDTPKLKDFANGLIPNVTAHLNMAKGLK</sequence>
<dbReference type="InterPro" id="IPR025419">
    <property type="entry name" value="DUF4142"/>
</dbReference>
<comment type="caution">
    <text evidence="3">The sequence shown here is derived from an EMBL/GenBank/DDBJ whole genome shotgun (WGS) entry which is preliminary data.</text>
</comment>
<dbReference type="Gene3D" id="1.20.1260.10">
    <property type="match status" value="1"/>
</dbReference>
<evidence type="ECO:0000313" key="4">
    <source>
        <dbReference type="Proteomes" id="UP001500827"/>
    </source>
</evidence>
<protein>
    <submittedName>
        <fullName evidence="3">DUF4142 domain-containing protein</fullName>
    </submittedName>
</protein>